<reference evidence="1 2" key="1">
    <citation type="submission" date="2016-06" db="EMBL/GenBank/DDBJ databases">
        <title>Comparative genomics of the ectomycorrhizal sister species Rhizopogon vinicolor and Rhizopogon vesiculosus (Basidiomycota: Boletales) reveals a divergence of the mating type B locus.</title>
        <authorList>
            <consortium name="DOE Joint Genome Institute"/>
            <person name="Mujic A.B."/>
            <person name="Kuo A."/>
            <person name="Tritt A."/>
            <person name="Lipzen A."/>
            <person name="Chen C."/>
            <person name="Johnson J."/>
            <person name="Sharma A."/>
            <person name="Barry K."/>
            <person name="Grigoriev I.V."/>
            <person name="Spatafora J.W."/>
        </authorList>
    </citation>
    <scope>NUCLEOTIDE SEQUENCE [LARGE SCALE GENOMIC DNA]</scope>
    <source>
        <strain evidence="1 2">AM-OR11-026</strain>
    </source>
</reference>
<evidence type="ECO:0000313" key="2">
    <source>
        <dbReference type="Proteomes" id="UP000092154"/>
    </source>
</evidence>
<keyword evidence="2" id="KW-1185">Reference proteome</keyword>
<dbReference type="AlphaFoldDB" id="A0A1B7MRT8"/>
<organism evidence="1 2">
    <name type="scientific">Rhizopogon vinicolor AM-OR11-026</name>
    <dbReference type="NCBI Taxonomy" id="1314800"/>
    <lineage>
        <taxon>Eukaryota</taxon>
        <taxon>Fungi</taxon>
        <taxon>Dikarya</taxon>
        <taxon>Basidiomycota</taxon>
        <taxon>Agaricomycotina</taxon>
        <taxon>Agaricomycetes</taxon>
        <taxon>Agaricomycetidae</taxon>
        <taxon>Boletales</taxon>
        <taxon>Suillineae</taxon>
        <taxon>Rhizopogonaceae</taxon>
        <taxon>Rhizopogon</taxon>
    </lineage>
</organism>
<evidence type="ECO:0000313" key="1">
    <source>
        <dbReference type="EMBL" id="OAX35290.1"/>
    </source>
</evidence>
<feature type="non-terminal residue" evidence="1">
    <location>
        <position position="52"/>
    </location>
</feature>
<protein>
    <submittedName>
        <fullName evidence="1">Uncharacterized protein</fullName>
    </submittedName>
</protein>
<dbReference type="InParanoid" id="A0A1B7MRT8"/>
<accession>A0A1B7MRT8</accession>
<proteinExistence type="predicted"/>
<name>A0A1B7MRT8_9AGAM</name>
<dbReference type="OrthoDB" id="2794631at2759"/>
<gene>
    <name evidence="1" type="ORF">K503DRAFT_669045</name>
</gene>
<dbReference type="EMBL" id="KV448513">
    <property type="protein sequence ID" value="OAX35290.1"/>
    <property type="molecule type" value="Genomic_DNA"/>
</dbReference>
<dbReference type="Proteomes" id="UP000092154">
    <property type="component" value="Unassembled WGS sequence"/>
</dbReference>
<feature type="non-terminal residue" evidence="1">
    <location>
        <position position="1"/>
    </location>
</feature>
<sequence>RVRTRDSRKWETIATLARTCRTFKEPALDVLWENISGIKPLISFLPEGVVLK</sequence>